<feature type="transmembrane region" description="Helical" evidence="2">
    <location>
        <begin position="37"/>
        <end position="55"/>
    </location>
</feature>
<evidence type="ECO:0000313" key="4">
    <source>
        <dbReference type="Proteomes" id="UP000305067"/>
    </source>
</evidence>
<accession>A0A5C3QZS2</accession>
<dbReference type="PANTHER" id="PTHR34407:SF1">
    <property type="entry name" value="SGNH HYDROLASE-TYPE ESTERASE DOMAIN-CONTAINING PROTEIN"/>
    <property type="match status" value="1"/>
</dbReference>
<name>A0A5C3QZS2_9AGAR</name>
<dbReference type="SUPFAM" id="SSF52266">
    <property type="entry name" value="SGNH hydrolase"/>
    <property type="match status" value="1"/>
</dbReference>
<dbReference type="OrthoDB" id="544608at2759"/>
<keyword evidence="2" id="KW-0472">Membrane</keyword>
<organism evidence="3 4">
    <name type="scientific">Pterulicium gracile</name>
    <dbReference type="NCBI Taxonomy" id="1884261"/>
    <lineage>
        <taxon>Eukaryota</taxon>
        <taxon>Fungi</taxon>
        <taxon>Dikarya</taxon>
        <taxon>Basidiomycota</taxon>
        <taxon>Agaricomycotina</taxon>
        <taxon>Agaricomycetes</taxon>
        <taxon>Agaricomycetidae</taxon>
        <taxon>Agaricales</taxon>
        <taxon>Pleurotineae</taxon>
        <taxon>Pterulaceae</taxon>
        <taxon>Pterulicium</taxon>
    </lineage>
</organism>
<gene>
    <name evidence="3" type="ORF">BDV98DRAFT_539152</name>
</gene>
<sequence>MHTARRRTTGLHISSPPRSPHILPHTPQNKSRRSGTITLFLLAFITLIAFIHFLYPSNPSHSLFPNHAPSSLKPLNYFNVSSNAPNPFSFCPAYGPGDELGSRYGVLALEQSRMHLGSSTRVQRVIQKAMAGQPVTISVIGGSVSTCHGAGDDPISPTCYPALFFNWWNTIFPHPATELTNGALRRTNSAYFGYCSAHHVPDVTDLIIIELDVDDSPTDADAFNFEVLIRSLLLREDKPAVLLLGHFSPQTYRTWGFHGPDQFHNTVAQYYDLPHISIKPALLSHMQKNQDTLKPYFADAVLASPLGHSLLADTLSAYIQSQICATWSAVTSAVPLLTLRPQERNGKKEGHGIFGGIGERKGVLPWNDQHKAPGTNDDVDADGNPKHPVRFNIDDGQPLRQGLVSIRTAENDDRPFEEIAPSCVAANDLINPLPASIFYGSGWSTQHPPLGSSPTDMSKQTSTAHYWYSTVPLSKLRVPIEVGRGDVGVYFIKEPISQVGEGSSVECWVDDNYAGARVLENAGDVGESKPVLEWIDHHVSRGSHYVECQLMGEEDEGVPMFKIIAVFSS</sequence>
<dbReference type="Proteomes" id="UP000305067">
    <property type="component" value="Unassembled WGS sequence"/>
</dbReference>
<evidence type="ECO:0000313" key="3">
    <source>
        <dbReference type="EMBL" id="TFL07432.1"/>
    </source>
</evidence>
<keyword evidence="4" id="KW-1185">Reference proteome</keyword>
<protein>
    <submittedName>
        <fullName evidence="3">Cap64 protein</fullName>
    </submittedName>
</protein>
<keyword evidence="2" id="KW-0812">Transmembrane</keyword>
<evidence type="ECO:0000256" key="2">
    <source>
        <dbReference type="SAM" id="Phobius"/>
    </source>
</evidence>
<dbReference type="CDD" id="cd00229">
    <property type="entry name" value="SGNH_hydrolase"/>
    <property type="match status" value="1"/>
</dbReference>
<dbReference type="STRING" id="1884261.A0A5C3QZS2"/>
<dbReference type="PANTHER" id="PTHR34407">
    <property type="entry name" value="EXPRESSED PROTEIN"/>
    <property type="match status" value="1"/>
</dbReference>
<reference evidence="3 4" key="1">
    <citation type="journal article" date="2019" name="Nat. Ecol. Evol.">
        <title>Megaphylogeny resolves global patterns of mushroom evolution.</title>
        <authorList>
            <person name="Varga T."/>
            <person name="Krizsan K."/>
            <person name="Foldi C."/>
            <person name="Dima B."/>
            <person name="Sanchez-Garcia M."/>
            <person name="Sanchez-Ramirez S."/>
            <person name="Szollosi G.J."/>
            <person name="Szarkandi J.G."/>
            <person name="Papp V."/>
            <person name="Albert L."/>
            <person name="Andreopoulos W."/>
            <person name="Angelini C."/>
            <person name="Antonin V."/>
            <person name="Barry K.W."/>
            <person name="Bougher N.L."/>
            <person name="Buchanan P."/>
            <person name="Buyck B."/>
            <person name="Bense V."/>
            <person name="Catcheside P."/>
            <person name="Chovatia M."/>
            <person name="Cooper J."/>
            <person name="Damon W."/>
            <person name="Desjardin D."/>
            <person name="Finy P."/>
            <person name="Geml J."/>
            <person name="Haridas S."/>
            <person name="Hughes K."/>
            <person name="Justo A."/>
            <person name="Karasinski D."/>
            <person name="Kautmanova I."/>
            <person name="Kiss B."/>
            <person name="Kocsube S."/>
            <person name="Kotiranta H."/>
            <person name="LaButti K.M."/>
            <person name="Lechner B.E."/>
            <person name="Liimatainen K."/>
            <person name="Lipzen A."/>
            <person name="Lukacs Z."/>
            <person name="Mihaltcheva S."/>
            <person name="Morgado L.N."/>
            <person name="Niskanen T."/>
            <person name="Noordeloos M.E."/>
            <person name="Ohm R.A."/>
            <person name="Ortiz-Santana B."/>
            <person name="Ovrebo C."/>
            <person name="Racz N."/>
            <person name="Riley R."/>
            <person name="Savchenko A."/>
            <person name="Shiryaev A."/>
            <person name="Soop K."/>
            <person name="Spirin V."/>
            <person name="Szebenyi C."/>
            <person name="Tomsovsky M."/>
            <person name="Tulloss R.E."/>
            <person name="Uehling J."/>
            <person name="Grigoriev I.V."/>
            <person name="Vagvolgyi C."/>
            <person name="Papp T."/>
            <person name="Martin F.M."/>
            <person name="Miettinen O."/>
            <person name="Hibbett D.S."/>
            <person name="Nagy L.G."/>
        </authorList>
    </citation>
    <scope>NUCLEOTIDE SEQUENCE [LARGE SCALE GENOMIC DNA]</scope>
    <source>
        <strain evidence="3 4">CBS 309.79</strain>
    </source>
</reference>
<proteinExistence type="predicted"/>
<evidence type="ECO:0000256" key="1">
    <source>
        <dbReference type="SAM" id="MobiDB-lite"/>
    </source>
</evidence>
<keyword evidence="2" id="KW-1133">Transmembrane helix</keyword>
<dbReference type="EMBL" id="ML178814">
    <property type="protein sequence ID" value="TFL07432.1"/>
    <property type="molecule type" value="Genomic_DNA"/>
</dbReference>
<feature type="region of interest" description="Disordered" evidence="1">
    <location>
        <begin position="1"/>
        <end position="32"/>
    </location>
</feature>
<dbReference type="AlphaFoldDB" id="A0A5C3QZS2"/>